<keyword evidence="1" id="KW-0472">Membrane</keyword>
<evidence type="ECO:0000259" key="3">
    <source>
        <dbReference type="Pfam" id="PF09972"/>
    </source>
</evidence>
<dbReference type="RefSeq" id="WP_249323864.1">
    <property type="nucleotide sequence ID" value="NZ_JACRTK010000003.1"/>
</dbReference>
<dbReference type="Pfam" id="PF20990">
    <property type="entry name" value="DUF2207_C"/>
    <property type="match status" value="1"/>
</dbReference>
<feature type="domain" description="DUF2207" evidence="3">
    <location>
        <begin position="30"/>
        <end position="215"/>
    </location>
</feature>
<feature type="transmembrane region" description="Helical" evidence="1">
    <location>
        <begin position="452"/>
        <end position="473"/>
    </location>
</feature>
<protein>
    <submittedName>
        <fullName evidence="5">DUF2207 domain-containing protein</fullName>
    </submittedName>
</protein>
<feature type="chain" id="PRO_5037057747" evidence="2">
    <location>
        <begin position="24"/>
        <end position="598"/>
    </location>
</feature>
<reference evidence="5 6" key="1">
    <citation type="submission" date="2020-08" db="EMBL/GenBank/DDBJ databases">
        <title>Genome public.</title>
        <authorList>
            <person name="Liu C."/>
            <person name="Sun Q."/>
        </authorList>
    </citation>
    <scope>NUCLEOTIDE SEQUENCE [LARGE SCALE GENOMIC DNA]</scope>
    <source>
        <strain evidence="5 6">NSJ-26</strain>
    </source>
</reference>
<keyword evidence="1" id="KW-1133">Transmembrane helix</keyword>
<dbReference type="Proteomes" id="UP000601522">
    <property type="component" value="Unassembled WGS sequence"/>
</dbReference>
<dbReference type="Pfam" id="PF09972">
    <property type="entry name" value="DUF2207"/>
    <property type="match status" value="1"/>
</dbReference>
<evidence type="ECO:0000313" key="6">
    <source>
        <dbReference type="Proteomes" id="UP000601522"/>
    </source>
</evidence>
<feature type="domain" description="Predicted membrane protein YciQ-like C-terminal" evidence="4">
    <location>
        <begin position="296"/>
        <end position="508"/>
    </location>
</feature>
<accession>A0A926IHT7</accession>
<organism evidence="5 6">
    <name type="scientific">Wansuia hejianensis</name>
    <dbReference type="NCBI Taxonomy" id="2763667"/>
    <lineage>
        <taxon>Bacteria</taxon>
        <taxon>Bacillati</taxon>
        <taxon>Bacillota</taxon>
        <taxon>Clostridia</taxon>
        <taxon>Lachnospirales</taxon>
        <taxon>Lachnospiraceae</taxon>
        <taxon>Wansuia</taxon>
    </lineage>
</organism>
<dbReference type="EMBL" id="JACRTK010000003">
    <property type="protein sequence ID" value="MBC8591027.1"/>
    <property type="molecule type" value="Genomic_DNA"/>
</dbReference>
<name>A0A926IHT7_9FIRM</name>
<proteinExistence type="predicted"/>
<keyword evidence="1" id="KW-0812">Transmembrane</keyword>
<dbReference type="AlphaFoldDB" id="A0A926IHT7"/>
<evidence type="ECO:0000313" key="5">
    <source>
        <dbReference type="EMBL" id="MBC8591027.1"/>
    </source>
</evidence>
<evidence type="ECO:0000256" key="2">
    <source>
        <dbReference type="SAM" id="SignalP"/>
    </source>
</evidence>
<feature type="signal peptide" evidence="2">
    <location>
        <begin position="1"/>
        <end position="23"/>
    </location>
</feature>
<sequence length="598" mass="68447">MKTKTTILALILFILLTPFSVFAEEDLIVTKWTVNANLLDNGDLSIVEDITYNFHSKFNGIYRDIVLKGTDGIENLSIYEIVKGNEMEYDLDQKSKKGDTNVYSTKSKNNSINLMIYSPSKNESKTFRFKYTLNNVAIKHIDTGELYYKFLGKENDTPIDYFSTVINLPQFHKDRIKIFGHGPLNGEINFMENNLIKLEAKNVPSNTFIEARVLFPKEYILNTNNNGNNTLDNILNEEKALAKQIEEDTIKREKRKNTLNILSLGLITLGALSTWISFNKFRRDPFIFQEISSLYPEEISPAELSLFMGFISPRSYLATLFDLSRRGFISVEEVSIERKKKRWQSESSDKDFQFTKKGTNSKDLLEHEIFLLDWLFNDMGDGHTVNTYEIEKYREKNSSKFYSNQNKWSEIVSNQLKARDYYDFRGNKTGAYLLVLSLVFLVIGVISIINQAYWGVVLVLMACGIFIYSITFFQRKSDKGYIQYRLWKDFKNNIEKFHNKNFNIPNDKSIIYAIALELPMKDLNNYRSSIGMDYYPMYWGYWFFLNNKHGGSIFEDRFNGSFYGNTGSSTSNSTSFGGGGGFTGGGGGGAGGGGTGGF</sequence>
<keyword evidence="2" id="KW-0732">Signal</keyword>
<gene>
    <name evidence="5" type="ORF">H8689_07855</name>
</gene>
<dbReference type="InterPro" id="IPR048389">
    <property type="entry name" value="YciQ-like_C"/>
</dbReference>
<comment type="caution">
    <text evidence="5">The sequence shown here is derived from an EMBL/GenBank/DDBJ whole genome shotgun (WGS) entry which is preliminary data.</text>
</comment>
<feature type="transmembrane region" description="Helical" evidence="1">
    <location>
        <begin position="259"/>
        <end position="278"/>
    </location>
</feature>
<dbReference type="InterPro" id="IPR018702">
    <property type="entry name" value="DUF2207"/>
</dbReference>
<keyword evidence="6" id="KW-1185">Reference proteome</keyword>
<evidence type="ECO:0000256" key="1">
    <source>
        <dbReference type="SAM" id="Phobius"/>
    </source>
</evidence>
<feature type="transmembrane region" description="Helical" evidence="1">
    <location>
        <begin position="429"/>
        <end position="446"/>
    </location>
</feature>
<evidence type="ECO:0000259" key="4">
    <source>
        <dbReference type="Pfam" id="PF20990"/>
    </source>
</evidence>